<dbReference type="InterPro" id="IPR008271">
    <property type="entry name" value="Ser/Thr_kinase_AS"/>
</dbReference>
<dbReference type="PANTHER" id="PTHR44329">
    <property type="entry name" value="SERINE/THREONINE-PROTEIN KINASE TNNI3K-RELATED"/>
    <property type="match status" value="1"/>
</dbReference>
<organism evidence="4 5">
    <name type="scientific">Phytophthora ramorum</name>
    <name type="common">Sudden oak death agent</name>
    <dbReference type="NCBI Taxonomy" id="164328"/>
    <lineage>
        <taxon>Eukaryota</taxon>
        <taxon>Sar</taxon>
        <taxon>Stramenopiles</taxon>
        <taxon>Oomycota</taxon>
        <taxon>Peronosporomycetes</taxon>
        <taxon>Peronosporales</taxon>
        <taxon>Peronosporaceae</taxon>
        <taxon>Phytophthora</taxon>
    </lineage>
</organism>
<dbReference type="SUPFAM" id="SSF52058">
    <property type="entry name" value="L domain-like"/>
    <property type="match status" value="1"/>
</dbReference>
<dbReference type="Pfam" id="PF07714">
    <property type="entry name" value="PK_Tyr_Ser-Thr"/>
    <property type="match status" value="1"/>
</dbReference>
<dbReference type="PRINTS" id="PR00109">
    <property type="entry name" value="TYRKINASE"/>
</dbReference>
<dbReference type="PROSITE" id="PS00108">
    <property type="entry name" value="PROTEIN_KINASE_ST"/>
    <property type="match status" value="1"/>
</dbReference>
<dbReference type="Proteomes" id="UP000005238">
    <property type="component" value="Unassembled WGS sequence"/>
</dbReference>
<dbReference type="InterPro" id="IPR032675">
    <property type="entry name" value="LRR_dom_sf"/>
</dbReference>
<keyword evidence="1" id="KW-0812">Transmembrane</keyword>
<feature type="chain" id="PRO_5003587925" description="Protein kinase domain-containing protein" evidence="2">
    <location>
        <begin position="23"/>
        <end position="696"/>
    </location>
</feature>
<dbReference type="VEuPathDB" id="FungiDB:KRP22_15326"/>
<reference evidence="5" key="1">
    <citation type="journal article" date="2006" name="Science">
        <title>Phytophthora genome sequences uncover evolutionary origins and mechanisms of pathogenesis.</title>
        <authorList>
            <person name="Tyler B.M."/>
            <person name="Tripathy S."/>
            <person name="Zhang X."/>
            <person name="Dehal P."/>
            <person name="Jiang R.H."/>
            <person name="Aerts A."/>
            <person name="Arredondo F.D."/>
            <person name="Baxter L."/>
            <person name="Bensasson D."/>
            <person name="Beynon J.L."/>
            <person name="Chapman J."/>
            <person name="Damasceno C.M."/>
            <person name="Dorrance A.E."/>
            <person name="Dou D."/>
            <person name="Dickerman A.W."/>
            <person name="Dubchak I.L."/>
            <person name="Garbelotto M."/>
            <person name="Gijzen M."/>
            <person name="Gordon S.G."/>
            <person name="Govers F."/>
            <person name="Grunwald N.J."/>
            <person name="Huang W."/>
            <person name="Ivors K.L."/>
            <person name="Jones R.W."/>
            <person name="Kamoun S."/>
            <person name="Krampis K."/>
            <person name="Lamour K.H."/>
            <person name="Lee M.K."/>
            <person name="McDonald W.H."/>
            <person name="Medina M."/>
            <person name="Meijer H.J."/>
            <person name="Nordberg E.K."/>
            <person name="Maclean D.J."/>
            <person name="Ospina-Giraldo M.D."/>
            <person name="Morris P.F."/>
            <person name="Phuntumart V."/>
            <person name="Putnam N.H."/>
            <person name="Rash S."/>
            <person name="Rose J.K."/>
            <person name="Sakihama Y."/>
            <person name="Salamov A.A."/>
            <person name="Savidor A."/>
            <person name="Scheuring C.F."/>
            <person name="Smith B.M."/>
            <person name="Sobral B.W."/>
            <person name="Terry A."/>
            <person name="Torto-Alalibo T.A."/>
            <person name="Win J."/>
            <person name="Xu Z."/>
            <person name="Zhang H."/>
            <person name="Grigoriev I.V."/>
            <person name="Rokhsar D.S."/>
            <person name="Boore J.L."/>
        </authorList>
    </citation>
    <scope>NUCLEOTIDE SEQUENCE [LARGE SCALE GENOMIC DNA]</scope>
    <source>
        <strain evidence="5">Pr102</strain>
    </source>
</reference>
<dbReference type="STRING" id="164328.H3GYQ0"/>
<dbReference type="InterPro" id="IPR051681">
    <property type="entry name" value="Ser/Thr_Kinases-Pseudokinases"/>
</dbReference>
<dbReference type="GO" id="GO:0004674">
    <property type="term" value="F:protein serine/threonine kinase activity"/>
    <property type="evidence" value="ECO:0000318"/>
    <property type="project" value="GO_Central"/>
</dbReference>
<evidence type="ECO:0000259" key="3">
    <source>
        <dbReference type="PROSITE" id="PS50011"/>
    </source>
</evidence>
<evidence type="ECO:0000313" key="4">
    <source>
        <dbReference type="EnsemblProtists" id="Phyra82847"/>
    </source>
</evidence>
<keyword evidence="2" id="KW-0732">Signal</keyword>
<dbReference type="InterPro" id="IPR000719">
    <property type="entry name" value="Prot_kinase_dom"/>
</dbReference>
<accession>H3GYQ0</accession>
<dbReference type="SMART" id="SM00220">
    <property type="entry name" value="S_TKc"/>
    <property type="match status" value="1"/>
</dbReference>
<dbReference type="OMA" id="WYRKKHG"/>
<keyword evidence="1" id="KW-1133">Transmembrane helix</keyword>
<keyword evidence="5" id="KW-1185">Reference proteome</keyword>
<evidence type="ECO:0000256" key="2">
    <source>
        <dbReference type="SAM" id="SignalP"/>
    </source>
</evidence>
<name>H3GYQ0_PHYRM</name>
<sequence length="696" mass="75220">MRSNVWRFSALLLLLQFGSSHAAECTALTENVLTSSGCPSDCNDNPCVLYSPSQDECVELGASGPCYSDSSFTLPGTSTECNVTYQCMDSLLWDGNQWLLALEANAETSEKTMAYVTEITELTYDSSTLSVQLQGTPTESTSKSDIKDISLDQTFFDTPSGVVSMFLMSVNLRTTISSVSLATTYKTLYLENANLNAVPDQFANFSAVTKLDLSLNYITDLPDNTSDVWTGLSTVTDLNLAYNTLTDFPAVLDNLQTLNLSGNAYATIPDNVYTMAESGALKYLYMSSCNLTNLQVSDSQLALLENLAAFDADVTITDCGSGYASTTLSNANVQLCTVSTSSSNDGGGGSHTLAIVLGVVCGVLVVAIVAFVWYRKKHGGQFSTKGGSTIFGTDIGSSLTGGDTTFGSSIWDDPDLLAARIEHRDVEAIKLLSRGGFGEVWLGLFMNENVAIKRLLNDKKSMQDALAFATEIKTMARMDHPKIVHFIGVSWTNALTIQAVTEFMDCGDLKSLLDSSRASSLTWANLKCQIAIDIADALVYLHTLNPKLIHRDLKSRNVLIDAQSGAKLSDFGISRNRSFDETMTAGVGTARWIAPEVILGGHYTEFADIYSFGVVLSELDTCKAPFYDATNTNGGKMQDVTILQLVSAGKLQPSFDESSPPSIVKLARACLSFDPAQRPSAIHISYELRKIMKDEL</sequence>
<keyword evidence="1" id="KW-0472">Membrane</keyword>
<reference evidence="4" key="2">
    <citation type="submission" date="2015-06" db="UniProtKB">
        <authorList>
            <consortium name="EnsemblProtists"/>
        </authorList>
    </citation>
    <scope>IDENTIFICATION</scope>
    <source>
        <strain evidence="4">Pr102</strain>
    </source>
</reference>
<dbReference type="InParanoid" id="H3GYQ0"/>
<dbReference type="GO" id="GO:0005524">
    <property type="term" value="F:ATP binding"/>
    <property type="evidence" value="ECO:0007669"/>
    <property type="project" value="InterPro"/>
</dbReference>
<dbReference type="HOGENOM" id="CLU_000288_7_24_1"/>
<feature type="signal peptide" evidence="2">
    <location>
        <begin position="1"/>
        <end position="22"/>
    </location>
</feature>
<feature type="domain" description="Protein kinase" evidence="3">
    <location>
        <begin position="426"/>
        <end position="696"/>
    </location>
</feature>
<protein>
    <recommendedName>
        <fullName evidence="3">Protein kinase domain-containing protein</fullName>
    </recommendedName>
</protein>
<dbReference type="PROSITE" id="PS50011">
    <property type="entry name" value="PROTEIN_KINASE_DOM"/>
    <property type="match status" value="1"/>
</dbReference>
<dbReference type="EnsemblProtists" id="Phyra82847">
    <property type="protein sequence ID" value="Phyra82847"/>
    <property type="gene ID" value="Phyra82847"/>
</dbReference>
<dbReference type="VEuPathDB" id="FungiDB:KRP22_13881"/>
<dbReference type="eggNOG" id="KOG0192">
    <property type="taxonomic scope" value="Eukaryota"/>
</dbReference>
<dbReference type="AlphaFoldDB" id="H3GYQ0"/>
<dbReference type="InterPro" id="IPR011009">
    <property type="entry name" value="Kinase-like_dom_sf"/>
</dbReference>
<dbReference type="GO" id="GO:0007165">
    <property type="term" value="P:signal transduction"/>
    <property type="evidence" value="ECO:0000318"/>
    <property type="project" value="GO_Central"/>
</dbReference>
<evidence type="ECO:0000313" key="5">
    <source>
        <dbReference type="Proteomes" id="UP000005238"/>
    </source>
</evidence>
<dbReference type="InterPro" id="IPR001245">
    <property type="entry name" value="Ser-Thr/Tyr_kinase_cat_dom"/>
</dbReference>
<dbReference type="EMBL" id="DS566075">
    <property type="status" value="NOT_ANNOTATED_CDS"/>
    <property type="molecule type" value="Genomic_DNA"/>
</dbReference>
<dbReference type="VEuPathDB" id="FungiDB:KRP23_9466"/>
<dbReference type="Gene3D" id="3.80.10.10">
    <property type="entry name" value="Ribonuclease Inhibitor"/>
    <property type="match status" value="1"/>
</dbReference>
<feature type="transmembrane region" description="Helical" evidence="1">
    <location>
        <begin position="353"/>
        <end position="374"/>
    </location>
</feature>
<dbReference type="Gene3D" id="1.10.510.10">
    <property type="entry name" value="Transferase(Phosphotransferase) domain 1"/>
    <property type="match status" value="1"/>
</dbReference>
<dbReference type="PANTHER" id="PTHR44329:SF214">
    <property type="entry name" value="PROTEIN KINASE DOMAIN-CONTAINING PROTEIN"/>
    <property type="match status" value="1"/>
</dbReference>
<dbReference type="SUPFAM" id="SSF56112">
    <property type="entry name" value="Protein kinase-like (PK-like)"/>
    <property type="match status" value="1"/>
</dbReference>
<evidence type="ECO:0000256" key="1">
    <source>
        <dbReference type="SAM" id="Phobius"/>
    </source>
</evidence>
<proteinExistence type="predicted"/>